<protein>
    <submittedName>
        <fullName evidence="1">Uncharacterized protein</fullName>
    </submittedName>
</protein>
<dbReference type="AlphaFoldDB" id="A0A0C9V7M7"/>
<dbReference type="EMBL" id="KN837126">
    <property type="protein sequence ID" value="KIJ43024.1"/>
    <property type="molecule type" value="Genomic_DNA"/>
</dbReference>
<dbReference type="Proteomes" id="UP000054279">
    <property type="component" value="Unassembled WGS sequence"/>
</dbReference>
<proteinExistence type="predicted"/>
<keyword evidence="2" id="KW-1185">Reference proteome</keyword>
<accession>A0A0C9V7M7</accession>
<evidence type="ECO:0000313" key="1">
    <source>
        <dbReference type="EMBL" id="KIJ43024.1"/>
    </source>
</evidence>
<dbReference type="HOGENOM" id="CLU_2028234_0_0_1"/>
<sequence>MKFVSLFKTVAVVIAPVSYTVAYTFVTYEGGLCNSQVPTHPTFVMGGFNMSDEGTGCMVPFSPPEAESFSLVECGGDGFVTVFADTACAQPILLTSNVACQTIVIFGSFIVMTQKSETPNNA</sequence>
<name>A0A0C9V7M7_SPHS4</name>
<evidence type="ECO:0000313" key="2">
    <source>
        <dbReference type="Proteomes" id="UP000054279"/>
    </source>
</evidence>
<organism evidence="1 2">
    <name type="scientific">Sphaerobolus stellatus (strain SS14)</name>
    <dbReference type="NCBI Taxonomy" id="990650"/>
    <lineage>
        <taxon>Eukaryota</taxon>
        <taxon>Fungi</taxon>
        <taxon>Dikarya</taxon>
        <taxon>Basidiomycota</taxon>
        <taxon>Agaricomycotina</taxon>
        <taxon>Agaricomycetes</taxon>
        <taxon>Phallomycetidae</taxon>
        <taxon>Geastrales</taxon>
        <taxon>Sphaerobolaceae</taxon>
        <taxon>Sphaerobolus</taxon>
    </lineage>
</organism>
<gene>
    <name evidence="1" type="ORF">M422DRAFT_253818</name>
</gene>
<reference evidence="1 2" key="1">
    <citation type="submission" date="2014-06" db="EMBL/GenBank/DDBJ databases">
        <title>Evolutionary Origins and Diversification of the Mycorrhizal Mutualists.</title>
        <authorList>
            <consortium name="DOE Joint Genome Institute"/>
            <consortium name="Mycorrhizal Genomics Consortium"/>
            <person name="Kohler A."/>
            <person name="Kuo A."/>
            <person name="Nagy L.G."/>
            <person name="Floudas D."/>
            <person name="Copeland A."/>
            <person name="Barry K.W."/>
            <person name="Cichocki N."/>
            <person name="Veneault-Fourrey C."/>
            <person name="LaButti K."/>
            <person name="Lindquist E.A."/>
            <person name="Lipzen A."/>
            <person name="Lundell T."/>
            <person name="Morin E."/>
            <person name="Murat C."/>
            <person name="Riley R."/>
            <person name="Ohm R."/>
            <person name="Sun H."/>
            <person name="Tunlid A."/>
            <person name="Henrissat B."/>
            <person name="Grigoriev I.V."/>
            <person name="Hibbett D.S."/>
            <person name="Martin F."/>
        </authorList>
    </citation>
    <scope>NUCLEOTIDE SEQUENCE [LARGE SCALE GENOMIC DNA]</scope>
    <source>
        <strain evidence="1 2">SS14</strain>
    </source>
</reference>